<accession>A0A368H1J2</accession>
<protein>
    <submittedName>
        <fullName evidence="1">Uncharacterized protein</fullName>
    </submittedName>
</protein>
<dbReference type="STRING" id="29170.A0A368H1J2"/>
<dbReference type="Proteomes" id="UP000252519">
    <property type="component" value="Unassembled WGS sequence"/>
</dbReference>
<organism evidence="1 2">
    <name type="scientific">Ancylostoma caninum</name>
    <name type="common">Dog hookworm</name>
    <dbReference type="NCBI Taxonomy" id="29170"/>
    <lineage>
        <taxon>Eukaryota</taxon>
        <taxon>Metazoa</taxon>
        <taxon>Ecdysozoa</taxon>
        <taxon>Nematoda</taxon>
        <taxon>Chromadorea</taxon>
        <taxon>Rhabditida</taxon>
        <taxon>Rhabditina</taxon>
        <taxon>Rhabditomorpha</taxon>
        <taxon>Strongyloidea</taxon>
        <taxon>Ancylostomatidae</taxon>
        <taxon>Ancylostomatinae</taxon>
        <taxon>Ancylostoma</taxon>
    </lineage>
</organism>
<name>A0A368H1J2_ANCCA</name>
<proteinExistence type="predicted"/>
<keyword evidence="2" id="KW-1185">Reference proteome</keyword>
<dbReference type="AlphaFoldDB" id="A0A368H1J2"/>
<evidence type="ECO:0000313" key="1">
    <source>
        <dbReference type="EMBL" id="RCN49479.1"/>
    </source>
</evidence>
<gene>
    <name evidence="1" type="ORF">ANCCAN_04420</name>
</gene>
<sequence length="87" mass="9802">MTMGPSDRRGFRDFDEDDLESYLEGSLWSERPCDGVVDGVHDGRIVTVFPCTSSDYLYGNAPRALETIFTSLPTVHANYQRSFYGNV</sequence>
<evidence type="ECO:0000313" key="2">
    <source>
        <dbReference type="Proteomes" id="UP000252519"/>
    </source>
</evidence>
<reference evidence="1 2" key="1">
    <citation type="submission" date="2014-10" db="EMBL/GenBank/DDBJ databases">
        <title>Draft genome of the hookworm Ancylostoma caninum.</title>
        <authorList>
            <person name="Mitreva M."/>
        </authorList>
    </citation>
    <scope>NUCLEOTIDE SEQUENCE [LARGE SCALE GENOMIC DNA]</scope>
    <source>
        <strain evidence="1 2">Baltimore</strain>
    </source>
</reference>
<dbReference type="EMBL" id="JOJR01000033">
    <property type="protein sequence ID" value="RCN49479.1"/>
    <property type="molecule type" value="Genomic_DNA"/>
</dbReference>
<comment type="caution">
    <text evidence="1">The sequence shown here is derived from an EMBL/GenBank/DDBJ whole genome shotgun (WGS) entry which is preliminary data.</text>
</comment>
<dbReference type="OrthoDB" id="1431247at2759"/>